<comment type="cofactor">
    <cofactor evidence="9">
        <name>Ca(2+)</name>
        <dbReference type="ChEBI" id="CHEBI:29108"/>
    </cofactor>
    <text evidence="9">Binds 1 Ca(2+) ion per subunit.</text>
</comment>
<dbReference type="Proteomes" id="UP001566132">
    <property type="component" value="Unassembled WGS sequence"/>
</dbReference>
<reference evidence="11 12" key="1">
    <citation type="submission" date="2024-05" db="EMBL/GenBank/DDBJ databases">
        <title>Genetic variation in Jamaican populations of the coffee berry borer (Hypothenemus hampei).</title>
        <authorList>
            <person name="Errbii M."/>
            <person name="Myrie A."/>
        </authorList>
    </citation>
    <scope>NUCLEOTIDE SEQUENCE [LARGE SCALE GENOMIC DNA]</scope>
    <source>
        <strain evidence="11">JA-Hopewell-2020-01-JO</strain>
        <tissue evidence="11">Whole body</tissue>
    </source>
</reference>
<dbReference type="PIRSF" id="PIRSF000459">
    <property type="entry name" value="TGM_EBP42"/>
    <property type="match status" value="1"/>
</dbReference>
<dbReference type="InterPro" id="IPR050779">
    <property type="entry name" value="Transglutaminase"/>
</dbReference>
<proteinExistence type="inferred from homology"/>
<dbReference type="FunFam" id="2.60.40.10:FF:000090">
    <property type="entry name" value="Protein-glutamine gamma-glutamyltransferase 2"/>
    <property type="match status" value="1"/>
</dbReference>
<evidence type="ECO:0000256" key="3">
    <source>
        <dbReference type="ARBA" id="ARBA00022723"/>
    </source>
</evidence>
<dbReference type="InterPro" id="IPR001102">
    <property type="entry name" value="Transglutaminase_N"/>
</dbReference>
<evidence type="ECO:0000256" key="4">
    <source>
        <dbReference type="ARBA" id="ARBA00022837"/>
    </source>
</evidence>
<dbReference type="PANTHER" id="PTHR11590">
    <property type="entry name" value="PROTEIN-GLUTAMINE GAMMA-GLUTAMYLTRANSFERASE"/>
    <property type="match status" value="1"/>
</dbReference>
<dbReference type="FunFam" id="2.60.40.10:FF:000171">
    <property type="entry name" value="protein-glutamine gamma-glutamyltransferase 6"/>
    <property type="match status" value="1"/>
</dbReference>
<evidence type="ECO:0000313" key="11">
    <source>
        <dbReference type="EMBL" id="KAL1500916.1"/>
    </source>
</evidence>
<sequence length="708" mass="79907">MDPIEPVATEFYCLDNAKEHHTDMYDLLESEAACPVLRRGFDFYFAIRFNREYVPNQDVVRVRFTIGPKPDVVKGTRVILPVQPKNKRLPPDQGRWAICMTSHDSTIITVRVHIPPFAPIGIWKCSFQTNIAGQKEPRFTYEVPDDIYVIFNPWCPLDSVYMENEEEREEYVLNEIGKIWCGTFKQPNGKHWVFGQFDEIVLPAAVFLLEKSDLPHSERGNAVLVSRAISALINSVDDEGLVEGRWDGNYEDGTSPFAWTGSPGIMDQYLRSGGSPVKYGQCWVFSGATVTVCRTLGLPCRSTTNYVSAHDTNNSMTVDKFFDIFGNKIEESDEIDCRDSCWNFHVWNDVWMTRPDLPPGYGGWQIIDATPQETSNKIFRCGPASVAAVKKGEVGYSFDTPFVFSEVNADIVHFKEDEESDWGFSRLSINKYHVGRKIVTKQVNVTDHEGDSDLWDVTDLYKNPENTLAERLTLYNAVRGVPKAQQFYEIPSGQGDDVHIDLVDIDSVPLGDSFEVVVKIHNQSEEERTINAVLTVGAILYTGAAAGDIKKSQGGFKIAPGQEDTLKMLVAPEEYLGKLVDHGLMKIYAIASVEETKQTWSEEDDFTMVLPKLAIEQPEICKVLEEYPVKFSFTNPLNITLTECQYTVEGPGIQKPHSKKLPDVQPQEFVEFEHVFIGKKVGIRKLFVTFTSKQIPQLIASALVKIEE</sequence>
<dbReference type="InterPro" id="IPR023608">
    <property type="entry name" value="Transglutaminase_animal"/>
</dbReference>
<keyword evidence="4 9" id="KW-0106">Calcium</keyword>
<feature type="active site" evidence="8">
    <location>
        <position position="368"/>
    </location>
</feature>
<dbReference type="InterPro" id="IPR008958">
    <property type="entry name" value="Transglutaminase_C"/>
</dbReference>
<dbReference type="SUPFAM" id="SSF49309">
    <property type="entry name" value="Transglutaminase, two C-terminal domains"/>
    <property type="match status" value="2"/>
</dbReference>
<evidence type="ECO:0000256" key="2">
    <source>
        <dbReference type="ARBA" id="ARBA00022679"/>
    </source>
</evidence>
<dbReference type="InterPro" id="IPR002931">
    <property type="entry name" value="Transglutaminase-like"/>
</dbReference>
<dbReference type="InterPro" id="IPR014756">
    <property type="entry name" value="Ig_E-set"/>
</dbReference>
<keyword evidence="5" id="KW-0012">Acyltransferase</keyword>
<feature type="active site" evidence="8">
    <location>
        <position position="282"/>
    </location>
</feature>
<feature type="binding site" evidence="9">
    <location>
        <position position="465"/>
    </location>
    <ligand>
        <name>Ca(2+)</name>
        <dbReference type="ChEBI" id="CHEBI:29108"/>
    </ligand>
</feature>
<dbReference type="SUPFAM" id="SSF54001">
    <property type="entry name" value="Cysteine proteinases"/>
    <property type="match status" value="1"/>
</dbReference>
<evidence type="ECO:0000256" key="7">
    <source>
        <dbReference type="ARBA" id="ARBA00051843"/>
    </source>
</evidence>
<dbReference type="SMART" id="SM00460">
    <property type="entry name" value="TGc"/>
    <property type="match status" value="1"/>
</dbReference>
<dbReference type="EC" id="2.3.2.13" evidence="6"/>
<dbReference type="InterPro" id="IPR038765">
    <property type="entry name" value="Papain-like_cys_pep_sf"/>
</dbReference>
<dbReference type="InterPro" id="IPR036238">
    <property type="entry name" value="Transglutaminase_C_sf"/>
</dbReference>
<dbReference type="GO" id="GO:0046872">
    <property type="term" value="F:metal ion binding"/>
    <property type="evidence" value="ECO:0007669"/>
    <property type="project" value="UniProtKB-KW"/>
</dbReference>
<dbReference type="GO" id="GO:0003810">
    <property type="term" value="F:protein-glutamine gamma-glutamyltransferase activity"/>
    <property type="evidence" value="ECO:0007669"/>
    <property type="project" value="UniProtKB-EC"/>
</dbReference>
<evidence type="ECO:0000256" key="8">
    <source>
        <dbReference type="PIRSR" id="PIRSR000459-1"/>
    </source>
</evidence>
<dbReference type="Pfam" id="PF01841">
    <property type="entry name" value="Transglut_core"/>
    <property type="match status" value="1"/>
</dbReference>
<keyword evidence="12" id="KW-1185">Reference proteome</keyword>
<evidence type="ECO:0000256" key="9">
    <source>
        <dbReference type="PIRSR" id="PIRSR000459-2"/>
    </source>
</evidence>
<evidence type="ECO:0000256" key="1">
    <source>
        <dbReference type="ARBA" id="ARBA00005968"/>
    </source>
</evidence>
<dbReference type="FunFam" id="3.90.260.10:FF:000001">
    <property type="entry name" value="Protein-glutamine gamma-glutamyltransferase 2"/>
    <property type="match status" value="1"/>
</dbReference>
<name>A0ABD1EU51_HYPHA</name>
<comment type="similarity">
    <text evidence="1">Belongs to the transglutaminase superfamily. Transglutaminase family.</text>
</comment>
<evidence type="ECO:0000259" key="10">
    <source>
        <dbReference type="SMART" id="SM00460"/>
    </source>
</evidence>
<evidence type="ECO:0000256" key="5">
    <source>
        <dbReference type="ARBA" id="ARBA00023315"/>
    </source>
</evidence>
<dbReference type="EMBL" id="JBDJPC010000005">
    <property type="protein sequence ID" value="KAL1500916.1"/>
    <property type="molecule type" value="Genomic_DNA"/>
</dbReference>
<comment type="catalytic activity">
    <reaction evidence="7">
        <text>L-glutaminyl-[protein] + L-lysyl-[protein] = [protein]-L-lysyl-N(6)-5-L-glutamyl-[protein] + NH4(+)</text>
        <dbReference type="Rhea" id="RHEA:54816"/>
        <dbReference type="Rhea" id="RHEA-COMP:9752"/>
        <dbReference type="Rhea" id="RHEA-COMP:10207"/>
        <dbReference type="Rhea" id="RHEA-COMP:14005"/>
        <dbReference type="ChEBI" id="CHEBI:28938"/>
        <dbReference type="ChEBI" id="CHEBI:29969"/>
        <dbReference type="ChEBI" id="CHEBI:30011"/>
        <dbReference type="ChEBI" id="CHEBI:138370"/>
        <dbReference type="EC" id="2.3.2.13"/>
    </reaction>
</comment>
<dbReference type="SUPFAM" id="SSF81296">
    <property type="entry name" value="E set domains"/>
    <property type="match status" value="1"/>
</dbReference>
<keyword evidence="3 9" id="KW-0479">Metal-binding</keyword>
<dbReference type="Gene3D" id="3.90.260.10">
    <property type="entry name" value="Transglutaminase-like"/>
    <property type="match status" value="1"/>
</dbReference>
<dbReference type="Gene3D" id="2.60.40.10">
    <property type="entry name" value="Immunoglobulins"/>
    <property type="match status" value="3"/>
</dbReference>
<gene>
    <name evidence="11" type="ORF">ABEB36_006335</name>
</gene>
<evidence type="ECO:0000256" key="6">
    <source>
        <dbReference type="ARBA" id="ARBA00024222"/>
    </source>
</evidence>
<comment type="caution">
    <text evidence="11">The sequence shown here is derived from an EMBL/GenBank/DDBJ whole genome shotgun (WGS) entry which is preliminary data.</text>
</comment>
<feature type="binding site" evidence="9">
    <location>
        <position position="410"/>
    </location>
    <ligand>
        <name>Ca(2+)</name>
        <dbReference type="ChEBI" id="CHEBI:29108"/>
    </ligand>
</feature>
<organism evidence="11 12">
    <name type="scientific">Hypothenemus hampei</name>
    <name type="common">Coffee berry borer</name>
    <dbReference type="NCBI Taxonomy" id="57062"/>
    <lineage>
        <taxon>Eukaryota</taxon>
        <taxon>Metazoa</taxon>
        <taxon>Ecdysozoa</taxon>
        <taxon>Arthropoda</taxon>
        <taxon>Hexapoda</taxon>
        <taxon>Insecta</taxon>
        <taxon>Pterygota</taxon>
        <taxon>Neoptera</taxon>
        <taxon>Endopterygota</taxon>
        <taxon>Coleoptera</taxon>
        <taxon>Polyphaga</taxon>
        <taxon>Cucujiformia</taxon>
        <taxon>Curculionidae</taxon>
        <taxon>Scolytinae</taxon>
        <taxon>Hypothenemus</taxon>
    </lineage>
</organism>
<dbReference type="AlphaFoldDB" id="A0ABD1EU51"/>
<accession>A0ABD1EU51</accession>
<evidence type="ECO:0000313" key="12">
    <source>
        <dbReference type="Proteomes" id="UP001566132"/>
    </source>
</evidence>
<dbReference type="InterPro" id="IPR013783">
    <property type="entry name" value="Ig-like_fold"/>
</dbReference>
<dbReference type="PANTHER" id="PTHR11590:SF52">
    <property type="entry name" value="HEMOCYTE PROTEIN-GLUTAMINE GAMMA-GLUTAMYLTRANSFERASE-LIKE PROTEIN"/>
    <property type="match status" value="1"/>
</dbReference>
<protein>
    <recommendedName>
        <fullName evidence="6">protein-glutamine gamma-glutamyltransferase</fullName>
        <ecNumber evidence="6">2.3.2.13</ecNumber>
    </recommendedName>
</protein>
<feature type="active site" evidence="8">
    <location>
        <position position="345"/>
    </location>
</feature>
<feature type="domain" description="Transglutaminase-like" evidence="10">
    <location>
        <begin position="274"/>
        <end position="371"/>
    </location>
</feature>
<dbReference type="InterPro" id="IPR036985">
    <property type="entry name" value="Transglutaminase-like_sf"/>
</dbReference>
<keyword evidence="2" id="KW-0808">Transferase</keyword>
<feature type="binding site" evidence="9">
    <location>
        <position position="408"/>
    </location>
    <ligand>
        <name>Ca(2+)</name>
        <dbReference type="ChEBI" id="CHEBI:29108"/>
    </ligand>
</feature>
<feature type="binding site" evidence="9">
    <location>
        <position position="470"/>
    </location>
    <ligand>
        <name>Ca(2+)</name>
        <dbReference type="ChEBI" id="CHEBI:29108"/>
    </ligand>
</feature>
<dbReference type="Pfam" id="PF00927">
    <property type="entry name" value="Transglut_C"/>
    <property type="match status" value="2"/>
</dbReference>
<dbReference type="Pfam" id="PF00868">
    <property type="entry name" value="Transglut_N"/>
    <property type="match status" value="1"/>
</dbReference>